<sequence>MRRCDPDIRRRRRRRRRRRLRESQTARSSRLRNTCPFVSSVRPPSAFHRYTLYPRTTGLSSSLMRILSY</sequence>
<reference evidence="2 3" key="1">
    <citation type="submission" date="2019-08" db="EMBL/GenBank/DDBJ databases">
        <title>Whole genome of Aphis craccivora.</title>
        <authorList>
            <person name="Voronova N.V."/>
            <person name="Shulinski R.S."/>
            <person name="Bandarenka Y.V."/>
            <person name="Zhorov D.G."/>
            <person name="Warner D."/>
        </authorList>
    </citation>
    <scope>NUCLEOTIDE SEQUENCE [LARGE SCALE GENOMIC DNA]</scope>
    <source>
        <strain evidence="2">180601</strain>
        <tissue evidence="2">Whole Body</tissue>
    </source>
</reference>
<gene>
    <name evidence="2" type="ORF">FWK35_00006942</name>
</gene>
<dbReference type="AlphaFoldDB" id="A0A6G0ZF47"/>
<feature type="compositionally biased region" description="Polar residues" evidence="1">
    <location>
        <begin position="23"/>
        <end position="32"/>
    </location>
</feature>
<protein>
    <submittedName>
        <fullName evidence="2">Uncharacterized protein</fullName>
    </submittedName>
</protein>
<feature type="compositionally biased region" description="Basic residues" evidence="1">
    <location>
        <begin position="9"/>
        <end position="20"/>
    </location>
</feature>
<name>A0A6G0ZF47_APHCR</name>
<evidence type="ECO:0000313" key="2">
    <source>
        <dbReference type="EMBL" id="KAF0769087.1"/>
    </source>
</evidence>
<evidence type="ECO:0000313" key="3">
    <source>
        <dbReference type="Proteomes" id="UP000478052"/>
    </source>
</evidence>
<feature type="region of interest" description="Disordered" evidence="1">
    <location>
        <begin position="1"/>
        <end position="37"/>
    </location>
</feature>
<proteinExistence type="predicted"/>
<dbReference type="Proteomes" id="UP000478052">
    <property type="component" value="Unassembled WGS sequence"/>
</dbReference>
<dbReference type="EMBL" id="VUJU01000653">
    <property type="protein sequence ID" value="KAF0769087.1"/>
    <property type="molecule type" value="Genomic_DNA"/>
</dbReference>
<organism evidence="2 3">
    <name type="scientific">Aphis craccivora</name>
    <name type="common">Cowpea aphid</name>
    <dbReference type="NCBI Taxonomy" id="307492"/>
    <lineage>
        <taxon>Eukaryota</taxon>
        <taxon>Metazoa</taxon>
        <taxon>Ecdysozoa</taxon>
        <taxon>Arthropoda</taxon>
        <taxon>Hexapoda</taxon>
        <taxon>Insecta</taxon>
        <taxon>Pterygota</taxon>
        <taxon>Neoptera</taxon>
        <taxon>Paraneoptera</taxon>
        <taxon>Hemiptera</taxon>
        <taxon>Sternorrhyncha</taxon>
        <taxon>Aphidomorpha</taxon>
        <taxon>Aphidoidea</taxon>
        <taxon>Aphididae</taxon>
        <taxon>Aphidini</taxon>
        <taxon>Aphis</taxon>
        <taxon>Aphis</taxon>
    </lineage>
</organism>
<comment type="caution">
    <text evidence="2">The sequence shown here is derived from an EMBL/GenBank/DDBJ whole genome shotgun (WGS) entry which is preliminary data.</text>
</comment>
<evidence type="ECO:0000256" key="1">
    <source>
        <dbReference type="SAM" id="MobiDB-lite"/>
    </source>
</evidence>
<keyword evidence="3" id="KW-1185">Reference proteome</keyword>
<accession>A0A6G0ZF47</accession>